<evidence type="ECO:0000313" key="3">
    <source>
        <dbReference type="Proteomes" id="UP000297693"/>
    </source>
</evidence>
<dbReference type="SUPFAM" id="SSF53067">
    <property type="entry name" value="Actin-like ATPase domain"/>
    <property type="match status" value="1"/>
</dbReference>
<organism evidence="2 3">
    <name type="scientific">Leptospira ognonensis</name>
    <dbReference type="NCBI Taxonomy" id="2484945"/>
    <lineage>
        <taxon>Bacteria</taxon>
        <taxon>Pseudomonadati</taxon>
        <taxon>Spirochaetota</taxon>
        <taxon>Spirochaetia</taxon>
        <taxon>Leptospirales</taxon>
        <taxon>Leptospiraceae</taxon>
        <taxon>Leptospira</taxon>
    </lineage>
</organism>
<evidence type="ECO:0000259" key="1">
    <source>
        <dbReference type="Pfam" id="PF00814"/>
    </source>
</evidence>
<comment type="caution">
    <text evidence="2">The sequence shown here is derived from an EMBL/GenBank/DDBJ whole genome shotgun (WGS) entry which is preliminary data.</text>
</comment>
<dbReference type="Pfam" id="PF00814">
    <property type="entry name" value="TsaD"/>
    <property type="match status" value="1"/>
</dbReference>
<keyword evidence="2" id="KW-0808">Transferase</keyword>
<sequence length="223" mass="25379">MKLLFFDATQDWIHISLSMIESAKTISMITETVAMCPKESSFRLVSEIDKNFKITKWEKPDIIVCLNGPGSFTGLRVTVSTARNLSQLWNIPVLSIDSLASYSAYFSSLSGLPVLIAIDGKQNKHYFGRLKEGLFEGSYDYKEEELETEVNIAKETKHLYVYSGIKPRCFPADATKIEETLPRSMPILLQNIENILKLNLHESNYNHITPNYIRGSYVETNKQ</sequence>
<evidence type="ECO:0000313" key="2">
    <source>
        <dbReference type="EMBL" id="TGL63176.1"/>
    </source>
</evidence>
<feature type="domain" description="Gcp-like" evidence="1">
    <location>
        <begin position="49"/>
        <end position="129"/>
    </location>
</feature>
<dbReference type="InterPro" id="IPR022496">
    <property type="entry name" value="T6A_TsaB"/>
</dbReference>
<proteinExistence type="predicted"/>
<dbReference type="Gene3D" id="3.30.420.40">
    <property type="match status" value="1"/>
</dbReference>
<name>A0A4R9KAV7_9LEPT</name>
<dbReference type="AlphaFoldDB" id="A0A4R9KAV7"/>
<accession>A0A4R9KAV7</accession>
<keyword evidence="3" id="KW-1185">Reference proteome</keyword>
<dbReference type="InterPro" id="IPR000905">
    <property type="entry name" value="Gcp-like_dom"/>
</dbReference>
<dbReference type="Gene3D" id="3.30.420.200">
    <property type="match status" value="1"/>
</dbReference>
<gene>
    <name evidence="2" type="primary">tsaB</name>
    <name evidence="2" type="ORF">EHQ58_01675</name>
</gene>
<dbReference type="InterPro" id="IPR043129">
    <property type="entry name" value="ATPase_NBD"/>
</dbReference>
<dbReference type="NCBIfam" id="TIGR03725">
    <property type="entry name" value="T6A_YeaZ"/>
    <property type="match status" value="1"/>
</dbReference>
<protein>
    <submittedName>
        <fullName evidence="2">tRNA (Adenosine(37)-N6)-threonylcarbamoyltransferase complex dimerization subunit type 1 TsaB</fullName>
    </submittedName>
</protein>
<dbReference type="EMBL" id="RQGD01000005">
    <property type="protein sequence ID" value="TGL63176.1"/>
    <property type="molecule type" value="Genomic_DNA"/>
</dbReference>
<dbReference type="GO" id="GO:0016740">
    <property type="term" value="F:transferase activity"/>
    <property type="evidence" value="ECO:0007669"/>
    <property type="project" value="UniProtKB-KW"/>
</dbReference>
<reference evidence="2" key="1">
    <citation type="journal article" date="2019" name="PLoS Negl. Trop. Dis.">
        <title>Revisiting the worldwide diversity of Leptospira species in the environment.</title>
        <authorList>
            <person name="Vincent A.T."/>
            <person name="Schiettekatte O."/>
            <person name="Bourhy P."/>
            <person name="Veyrier F.J."/>
            <person name="Picardeau M."/>
        </authorList>
    </citation>
    <scope>NUCLEOTIDE SEQUENCE [LARGE SCALE GENOMIC DNA]</scope>
    <source>
        <strain evidence="2">201702476</strain>
    </source>
</reference>
<dbReference type="Proteomes" id="UP000297693">
    <property type="component" value="Unassembled WGS sequence"/>
</dbReference>
<dbReference type="OrthoDB" id="9784166at2"/>
<dbReference type="GO" id="GO:0002949">
    <property type="term" value="P:tRNA threonylcarbamoyladenosine modification"/>
    <property type="evidence" value="ECO:0007669"/>
    <property type="project" value="InterPro"/>
</dbReference>
<dbReference type="RefSeq" id="WP_135621597.1">
    <property type="nucleotide sequence ID" value="NZ_RQGD01000005.1"/>
</dbReference>